<evidence type="ECO:0000256" key="1">
    <source>
        <dbReference type="SAM" id="Phobius"/>
    </source>
</evidence>
<dbReference type="Proteomes" id="UP000610966">
    <property type="component" value="Unassembled WGS sequence"/>
</dbReference>
<keyword evidence="1" id="KW-1133">Transmembrane helix</keyword>
<keyword evidence="1" id="KW-0812">Transmembrane</keyword>
<dbReference type="RefSeq" id="WP_204013936.1">
    <property type="nucleotide sequence ID" value="NZ_BOOG01000014.1"/>
</dbReference>
<dbReference type="EMBL" id="BOOG01000014">
    <property type="protein sequence ID" value="GIH69421.1"/>
    <property type="molecule type" value="Genomic_DNA"/>
</dbReference>
<reference evidence="2" key="1">
    <citation type="submission" date="2021-01" db="EMBL/GenBank/DDBJ databases">
        <title>Whole genome shotgun sequence of Sphaerimonospora thailandensis NBRC 107569.</title>
        <authorList>
            <person name="Komaki H."/>
            <person name="Tamura T."/>
        </authorList>
    </citation>
    <scope>NUCLEOTIDE SEQUENCE</scope>
    <source>
        <strain evidence="2">NBRC 107569</strain>
    </source>
</reference>
<comment type="caution">
    <text evidence="2">The sequence shown here is derived from an EMBL/GenBank/DDBJ whole genome shotgun (WGS) entry which is preliminary data.</text>
</comment>
<protein>
    <submittedName>
        <fullName evidence="2">Uncharacterized protein</fullName>
    </submittedName>
</protein>
<proteinExistence type="predicted"/>
<sequence>MIWALIALAVALVFTARREVAPEARTPAQLAAAVRALGWRAPLYAAAGLAVVLAVTAGALAVAACGTAVKTLSGIALVIAACGWHVAGLIGWHPVRLREAR</sequence>
<keyword evidence="1" id="KW-0472">Membrane</keyword>
<keyword evidence="3" id="KW-1185">Reference proteome</keyword>
<evidence type="ECO:0000313" key="3">
    <source>
        <dbReference type="Proteomes" id="UP000610966"/>
    </source>
</evidence>
<evidence type="ECO:0000313" key="2">
    <source>
        <dbReference type="EMBL" id="GIH69421.1"/>
    </source>
</evidence>
<gene>
    <name evidence="2" type="ORF">Mth01_16740</name>
</gene>
<dbReference type="AlphaFoldDB" id="A0A8J3VZ14"/>
<feature type="transmembrane region" description="Helical" evidence="1">
    <location>
        <begin position="75"/>
        <end position="95"/>
    </location>
</feature>
<accession>A0A8J3VZ14</accession>
<organism evidence="2 3">
    <name type="scientific">Sphaerimonospora thailandensis</name>
    <dbReference type="NCBI Taxonomy" id="795644"/>
    <lineage>
        <taxon>Bacteria</taxon>
        <taxon>Bacillati</taxon>
        <taxon>Actinomycetota</taxon>
        <taxon>Actinomycetes</taxon>
        <taxon>Streptosporangiales</taxon>
        <taxon>Streptosporangiaceae</taxon>
        <taxon>Sphaerimonospora</taxon>
    </lineage>
</organism>
<feature type="transmembrane region" description="Helical" evidence="1">
    <location>
        <begin position="42"/>
        <end position="63"/>
    </location>
</feature>
<name>A0A8J3VZ14_9ACTN</name>